<name>A0A9D1MC71_9FIRM</name>
<dbReference type="InterPro" id="IPR016181">
    <property type="entry name" value="Acyl_CoA_acyltransferase"/>
</dbReference>
<keyword evidence="2" id="KW-0012">Acyltransferase</keyword>
<reference evidence="4" key="2">
    <citation type="journal article" date="2021" name="PeerJ">
        <title>Extensive microbial diversity within the chicken gut microbiome revealed by metagenomics and culture.</title>
        <authorList>
            <person name="Gilroy R."/>
            <person name="Ravi A."/>
            <person name="Getino M."/>
            <person name="Pursley I."/>
            <person name="Horton D.L."/>
            <person name="Alikhan N.F."/>
            <person name="Baker D."/>
            <person name="Gharbi K."/>
            <person name="Hall N."/>
            <person name="Watson M."/>
            <person name="Adriaenssens E.M."/>
            <person name="Foster-Nyarko E."/>
            <person name="Jarju S."/>
            <person name="Secka A."/>
            <person name="Antonio M."/>
            <person name="Oren A."/>
            <person name="Chaudhuri R.R."/>
            <person name="La Ragione R."/>
            <person name="Hildebrand F."/>
            <person name="Pallen M.J."/>
        </authorList>
    </citation>
    <scope>NUCLEOTIDE SEQUENCE</scope>
    <source>
        <strain evidence="4">USAMLcec3-3695</strain>
    </source>
</reference>
<dbReference type="PANTHER" id="PTHR10545:SF29">
    <property type="entry name" value="GH14572P-RELATED"/>
    <property type="match status" value="1"/>
</dbReference>
<dbReference type="InterPro" id="IPR051016">
    <property type="entry name" value="Diverse_Substrate_AcTransf"/>
</dbReference>
<evidence type="ECO:0000313" key="4">
    <source>
        <dbReference type="EMBL" id="HIU57586.1"/>
    </source>
</evidence>
<dbReference type="SUPFAM" id="SSF55729">
    <property type="entry name" value="Acyl-CoA N-acyltransferases (Nat)"/>
    <property type="match status" value="1"/>
</dbReference>
<dbReference type="EMBL" id="DVNB01000076">
    <property type="protein sequence ID" value="HIU57586.1"/>
    <property type="molecule type" value="Genomic_DNA"/>
</dbReference>
<dbReference type="PANTHER" id="PTHR10545">
    <property type="entry name" value="DIAMINE N-ACETYLTRANSFERASE"/>
    <property type="match status" value="1"/>
</dbReference>
<comment type="caution">
    <text evidence="4">The sequence shown here is derived from an EMBL/GenBank/DDBJ whole genome shotgun (WGS) entry which is preliminary data.</text>
</comment>
<protein>
    <submittedName>
        <fullName evidence="4">GNAT family N-acetyltransferase</fullName>
    </submittedName>
</protein>
<feature type="domain" description="N-acetyltransferase" evidence="3">
    <location>
        <begin position="1"/>
        <end position="147"/>
    </location>
</feature>
<gene>
    <name evidence="4" type="ORF">IAA61_07210</name>
</gene>
<dbReference type="Gene3D" id="3.40.630.30">
    <property type="match status" value="1"/>
</dbReference>
<evidence type="ECO:0000256" key="2">
    <source>
        <dbReference type="ARBA" id="ARBA00023315"/>
    </source>
</evidence>
<dbReference type="Proteomes" id="UP000824109">
    <property type="component" value="Unassembled WGS sequence"/>
</dbReference>
<dbReference type="InterPro" id="IPR000182">
    <property type="entry name" value="GNAT_dom"/>
</dbReference>
<sequence>MRIEKMTEADRADVLAMSREFYSSDAVSHPADNAKLVNVFETALSSLPSFNGYIFKDDGGKAAGYAYISEYYESEIGGMCVMLIDLFVKSEYRGRGIATSFFKFVKREYSYAKRFRLEVMPDNENAIAAYRRWGFADLPYKQMIMDM</sequence>
<dbReference type="GO" id="GO:0008080">
    <property type="term" value="F:N-acetyltransferase activity"/>
    <property type="evidence" value="ECO:0007669"/>
    <property type="project" value="TreeGrafter"/>
</dbReference>
<dbReference type="Pfam" id="PF00583">
    <property type="entry name" value="Acetyltransf_1"/>
    <property type="match status" value="1"/>
</dbReference>
<accession>A0A9D1MC71</accession>
<reference evidence="4" key="1">
    <citation type="submission" date="2020-10" db="EMBL/GenBank/DDBJ databases">
        <authorList>
            <person name="Gilroy R."/>
        </authorList>
    </citation>
    <scope>NUCLEOTIDE SEQUENCE</scope>
    <source>
        <strain evidence="4">USAMLcec3-3695</strain>
    </source>
</reference>
<dbReference type="PROSITE" id="PS51186">
    <property type="entry name" value="GNAT"/>
    <property type="match status" value="1"/>
</dbReference>
<dbReference type="CDD" id="cd04301">
    <property type="entry name" value="NAT_SF"/>
    <property type="match status" value="1"/>
</dbReference>
<organism evidence="4 5">
    <name type="scientific">Candidatus Ornithomonoglobus merdipullorum</name>
    <dbReference type="NCBI Taxonomy" id="2840895"/>
    <lineage>
        <taxon>Bacteria</taxon>
        <taxon>Bacillati</taxon>
        <taxon>Bacillota</taxon>
        <taxon>Clostridia</taxon>
        <taxon>Candidatus Ornithomonoglobus</taxon>
    </lineage>
</organism>
<evidence type="ECO:0000259" key="3">
    <source>
        <dbReference type="PROSITE" id="PS51186"/>
    </source>
</evidence>
<evidence type="ECO:0000256" key="1">
    <source>
        <dbReference type="ARBA" id="ARBA00022679"/>
    </source>
</evidence>
<keyword evidence="1" id="KW-0808">Transferase</keyword>
<evidence type="ECO:0000313" key="5">
    <source>
        <dbReference type="Proteomes" id="UP000824109"/>
    </source>
</evidence>
<proteinExistence type="predicted"/>
<dbReference type="AlphaFoldDB" id="A0A9D1MC71"/>